<dbReference type="SMART" id="SM00283">
    <property type="entry name" value="MA"/>
    <property type="match status" value="1"/>
</dbReference>
<dbReference type="InterPro" id="IPR003660">
    <property type="entry name" value="HAMP_dom"/>
</dbReference>
<proteinExistence type="inferred from homology"/>
<dbReference type="PRINTS" id="PR00260">
    <property type="entry name" value="CHEMTRNSDUCR"/>
</dbReference>
<accession>A0A919T316</accession>
<dbReference type="PANTHER" id="PTHR32089">
    <property type="entry name" value="METHYL-ACCEPTING CHEMOTAXIS PROTEIN MCPB"/>
    <property type="match status" value="1"/>
</dbReference>
<evidence type="ECO:0000259" key="7">
    <source>
        <dbReference type="PROSITE" id="PS50111"/>
    </source>
</evidence>
<dbReference type="InterPro" id="IPR004090">
    <property type="entry name" value="Chemotax_Me-accpt_rcpt"/>
</dbReference>
<keyword evidence="2 6" id="KW-1133">Transmembrane helix</keyword>
<dbReference type="PROSITE" id="PS50885">
    <property type="entry name" value="HAMP"/>
    <property type="match status" value="1"/>
</dbReference>
<dbReference type="Pfam" id="PF00015">
    <property type="entry name" value="MCPsignal"/>
    <property type="match status" value="1"/>
</dbReference>
<dbReference type="GO" id="GO:0006935">
    <property type="term" value="P:chemotaxis"/>
    <property type="evidence" value="ECO:0007669"/>
    <property type="project" value="InterPro"/>
</dbReference>
<organism evidence="9 10">
    <name type="scientific">Winogradskya consettensis</name>
    <dbReference type="NCBI Taxonomy" id="113560"/>
    <lineage>
        <taxon>Bacteria</taxon>
        <taxon>Bacillati</taxon>
        <taxon>Actinomycetota</taxon>
        <taxon>Actinomycetes</taxon>
        <taxon>Micromonosporales</taxon>
        <taxon>Micromonosporaceae</taxon>
        <taxon>Winogradskya</taxon>
    </lineage>
</organism>
<dbReference type="PROSITE" id="PS50111">
    <property type="entry name" value="CHEMOTAXIS_TRANSDUC_2"/>
    <property type="match status" value="1"/>
</dbReference>
<evidence type="ECO:0000256" key="4">
    <source>
        <dbReference type="ARBA" id="ARBA00029447"/>
    </source>
</evidence>
<keyword evidence="3 5" id="KW-0807">Transducer</keyword>
<feature type="domain" description="Methyl-accepting transducer" evidence="7">
    <location>
        <begin position="476"/>
        <end position="698"/>
    </location>
</feature>
<dbReference type="Proteomes" id="UP000680865">
    <property type="component" value="Unassembled WGS sequence"/>
</dbReference>
<comment type="similarity">
    <text evidence="4">Belongs to the methyl-accepting chemotaxis (MCP) protein family.</text>
</comment>
<evidence type="ECO:0000313" key="10">
    <source>
        <dbReference type="Proteomes" id="UP000680865"/>
    </source>
</evidence>
<dbReference type="Pfam" id="PF00672">
    <property type="entry name" value="HAMP"/>
    <property type="match status" value="1"/>
</dbReference>
<dbReference type="SMART" id="SM00304">
    <property type="entry name" value="HAMP"/>
    <property type="match status" value="1"/>
</dbReference>
<dbReference type="Gene3D" id="3.30.450.20">
    <property type="entry name" value="PAS domain"/>
    <property type="match status" value="1"/>
</dbReference>
<dbReference type="AlphaFoldDB" id="A0A919T316"/>
<sequence length="727" mass="74742">MPRITRRIPQFLPEKVEKSGMVRAQISHKLLALGLGSVISTAAVLVGVGAWQSGSFANRTDDQVQQLTTDDLNRTSDEVNRLVSSVGDEVQTGVSNSMSTANSLLKKAGGASLQDKTVKWATTNQVSQAKSTVTLPRMTVGGKWLGQNTSFGTSTAFVDDTADLTGRSVTVFQRMNDDGDLLRVATNVKGKTGNRVIGTYIPATGADGTPNAVAAAIKSGKSYRGVAQVVDTWFITAYDPIKDSSGTVIGALFVGVPQSTALANLTDAIAGSKIRENGSVAVYSTNSADKGRVIASSVDGAAGTTVLDATDAKGVKYVEQIVTEAAKLTGDNTFRTTYQLPGATNGKAGNTITTVSLYKPFSWAIAVNGYEADTTGASDAVHDGRRDMLVAFVIAALLMAVAGGLLAAGQARRISKRLGRLTEALTRLAKRDLTVRSDESGTDEIGRAGTALNTAVTELREVMVEVTGASHEVSKSAGLVATTGGELTGSAATASDRAGAASRAAEDISHVVQTVAAGAEEMGASISEISSNAQDAARAGRDGVGLTATASGVIDELRVSTGKIADVVRLIASIAEQTNLLALNATIEAARAGDAGKGFAVVAGEVKDLAQETAKATEDVTARVSAIEGDTAKAVEAINAITNTIAQVNDYQTAIAAAVEEQAATTAEMSRNISEVAVGSQEIASGIGAVSGAVESTRGAVQVSHQAAEELDATARRLTVLVDRFTV</sequence>
<dbReference type="PANTHER" id="PTHR32089:SF112">
    <property type="entry name" value="LYSOZYME-LIKE PROTEIN-RELATED"/>
    <property type="match status" value="1"/>
</dbReference>
<evidence type="ECO:0000256" key="2">
    <source>
        <dbReference type="ARBA" id="ARBA00022989"/>
    </source>
</evidence>
<evidence type="ECO:0000256" key="5">
    <source>
        <dbReference type="PROSITE-ProRule" id="PRU00284"/>
    </source>
</evidence>
<feature type="domain" description="HAMP" evidence="8">
    <location>
        <begin position="412"/>
        <end position="464"/>
    </location>
</feature>
<evidence type="ECO:0008006" key="11">
    <source>
        <dbReference type="Google" id="ProtNLM"/>
    </source>
</evidence>
<dbReference type="GO" id="GO:0004888">
    <property type="term" value="F:transmembrane signaling receptor activity"/>
    <property type="evidence" value="ECO:0007669"/>
    <property type="project" value="InterPro"/>
</dbReference>
<evidence type="ECO:0000256" key="3">
    <source>
        <dbReference type="ARBA" id="ARBA00023224"/>
    </source>
</evidence>
<gene>
    <name evidence="9" type="ORF">Aco04nite_88950</name>
</gene>
<evidence type="ECO:0000256" key="6">
    <source>
        <dbReference type="SAM" id="Phobius"/>
    </source>
</evidence>
<keyword evidence="1 6" id="KW-0812">Transmembrane</keyword>
<dbReference type="Gene3D" id="1.10.287.950">
    <property type="entry name" value="Methyl-accepting chemotaxis protein"/>
    <property type="match status" value="1"/>
</dbReference>
<dbReference type="CDD" id="cd06225">
    <property type="entry name" value="HAMP"/>
    <property type="match status" value="1"/>
</dbReference>
<name>A0A919T316_9ACTN</name>
<dbReference type="InterPro" id="IPR004089">
    <property type="entry name" value="MCPsignal_dom"/>
</dbReference>
<evidence type="ECO:0000259" key="8">
    <source>
        <dbReference type="PROSITE" id="PS50885"/>
    </source>
</evidence>
<feature type="transmembrane region" description="Helical" evidence="6">
    <location>
        <begin position="30"/>
        <end position="51"/>
    </location>
</feature>
<dbReference type="InterPro" id="IPR033462">
    <property type="entry name" value="Cache_3-Cache_2"/>
</dbReference>
<protein>
    <recommendedName>
        <fullName evidence="11">Methyl-accepting chemotaxis protein</fullName>
    </recommendedName>
</protein>
<reference evidence="9" key="1">
    <citation type="submission" date="2021-03" db="EMBL/GenBank/DDBJ databases">
        <title>Whole genome shotgun sequence of Actinoplanes consettensis NBRC 14913.</title>
        <authorList>
            <person name="Komaki H."/>
            <person name="Tamura T."/>
        </authorList>
    </citation>
    <scope>NUCLEOTIDE SEQUENCE</scope>
    <source>
        <strain evidence="9">NBRC 14913</strain>
    </source>
</reference>
<evidence type="ECO:0000256" key="1">
    <source>
        <dbReference type="ARBA" id="ARBA00022692"/>
    </source>
</evidence>
<keyword evidence="6" id="KW-0472">Membrane</keyword>
<dbReference type="SUPFAM" id="SSF103190">
    <property type="entry name" value="Sensory domain-like"/>
    <property type="match status" value="1"/>
</dbReference>
<feature type="transmembrane region" description="Helical" evidence="6">
    <location>
        <begin position="388"/>
        <end position="408"/>
    </location>
</feature>
<evidence type="ECO:0000313" key="9">
    <source>
        <dbReference type="EMBL" id="GIM83929.1"/>
    </source>
</evidence>
<dbReference type="InterPro" id="IPR029151">
    <property type="entry name" value="Sensor-like_sf"/>
</dbReference>
<comment type="caution">
    <text evidence="9">The sequence shown here is derived from an EMBL/GenBank/DDBJ whole genome shotgun (WGS) entry which is preliminary data.</text>
</comment>
<dbReference type="SUPFAM" id="SSF58104">
    <property type="entry name" value="Methyl-accepting chemotaxis protein (MCP) signaling domain"/>
    <property type="match status" value="1"/>
</dbReference>
<dbReference type="EMBL" id="BOQP01000058">
    <property type="protein sequence ID" value="GIM83929.1"/>
    <property type="molecule type" value="Genomic_DNA"/>
</dbReference>
<keyword evidence="10" id="KW-1185">Reference proteome</keyword>
<dbReference type="GO" id="GO:0016020">
    <property type="term" value="C:membrane"/>
    <property type="evidence" value="ECO:0007669"/>
    <property type="project" value="InterPro"/>
</dbReference>
<dbReference type="GO" id="GO:0007165">
    <property type="term" value="P:signal transduction"/>
    <property type="evidence" value="ECO:0007669"/>
    <property type="project" value="UniProtKB-KW"/>
</dbReference>
<dbReference type="Pfam" id="PF17201">
    <property type="entry name" value="Cache_3-Cache_2"/>
    <property type="match status" value="1"/>
</dbReference>